<reference evidence="2 3" key="1">
    <citation type="submission" date="2023-10" db="EMBL/GenBank/DDBJ databases">
        <title>Genomes of two closely related lineages of the louse Polyplax serrata with different host specificities.</title>
        <authorList>
            <person name="Martinu J."/>
            <person name="Tarabai H."/>
            <person name="Stefka J."/>
            <person name="Hypsa V."/>
        </authorList>
    </citation>
    <scope>NUCLEOTIDE SEQUENCE [LARGE SCALE GENOMIC DNA]</scope>
    <source>
        <strain evidence="2">HR10_N</strain>
    </source>
</reference>
<proteinExistence type="predicted"/>
<dbReference type="EMBL" id="JAWJWE010000037">
    <property type="protein sequence ID" value="KAK6626257.1"/>
    <property type="molecule type" value="Genomic_DNA"/>
</dbReference>
<organism evidence="2 3">
    <name type="scientific">Polyplax serrata</name>
    <name type="common">Common mouse louse</name>
    <dbReference type="NCBI Taxonomy" id="468196"/>
    <lineage>
        <taxon>Eukaryota</taxon>
        <taxon>Metazoa</taxon>
        <taxon>Ecdysozoa</taxon>
        <taxon>Arthropoda</taxon>
        <taxon>Hexapoda</taxon>
        <taxon>Insecta</taxon>
        <taxon>Pterygota</taxon>
        <taxon>Neoptera</taxon>
        <taxon>Paraneoptera</taxon>
        <taxon>Psocodea</taxon>
        <taxon>Troctomorpha</taxon>
        <taxon>Phthiraptera</taxon>
        <taxon>Anoplura</taxon>
        <taxon>Polyplacidae</taxon>
        <taxon>Polyplax</taxon>
    </lineage>
</organism>
<evidence type="ECO:0000313" key="2">
    <source>
        <dbReference type="EMBL" id="KAK6626257.1"/>
    </source>
</evidence>
<comment type="caution">
    <text evidence="2">The sequence shown here is derived from an EMBL/GenBank/DDBJ whole genome shotgun (WGS) entry which is preliminary data.</text>
</comment>
<sequence length="191" mass="22479">MTPKCEAEKEERDMKLPDVSDKKIKTFKSRSAGGWKQTDRRGREKKVRASALSTWCQWKQTSWWEKEVEEEEEEEEDQMEDGQLERSTAVSQISRHLHLPRIVRVKLPLKRAAFMDLKRLLENLKGEAGERSRKDIKREGKQKLGWLSLGGILQKWSIIRFKGQQGGICHRVWQNTSRTGFLLEWVPFDIE</sequence>
<evidence type="ECO:0000313" key="3">
    <source>
        <dbReference type="Proteomes" id="UP001372834"/>
    </source>
</evidence>
<evidence type="ECO:0000256" key="1">
    <source>
        <dbReference type="SAM" id="MobiDB-lite"/>
    </source>
</evidence>
<feature type="region of interest" description="Disordered" evidence="1">
    <location>
        <begin position="1"/>
        <end position="20"/>
    </location>
</feature>
<accession>A0AAN8NXZ0</accession>
<gene>
    <name evidence="2" type="ORF">RUM43_006564</name>
</gene>
<dbReference type="Proteomes" id="UP001372834">
    <property type="component" value="Unassembled WGS sequence"/>
</dbReference>
<dbReference type="AlphaFoldDB" id="A0AAN8NXZ0"/>
<name>A0AAN8NXZ0_POLSC</name>
<protein>
    <submittedName>
        <fullName evidence="2">Uncharacterized protein</fullName>
    </submittedName>
</protein>